<dbReference type="Proteomes" id="UP000886874">
    <property type="component" value="Unassembled WGS sequence"/>
</dbReference>
<evidence type="ECO:0000313" key="3">
    <source>
        <dbReference type="Proteomes" id="UP000886874"/>
    </source>
</evidence>
<dbReference type="AlphaFoldDB" id="A0A9D0Z6H5"/>
<gene>
    <name evidence="2" type="ORF">IAA67_00590</name>
</gene>
<comment type="caution">
    <text evidence="2">The sequence shown here is derived from an EMBL/GenBank/DDBJ whole genome shotgun (WGS) entry which is preliminary data.</text>
</comment>
<dbReference type="EMBL" id="DVFN01000009">
    <property type="protein sequence ID" value="HIQ68820.1"/>
    <property type="molecule type" value="Genomic_DNA"/>
</dbReference>
<feature type="compositionally biased region" description="Basic and acidic residues" evidence="1">
    <location>
        <begin position="32"/>
        <end position="42"/>
    </location>
</feature>
<protein>
    <submittedName>
        <fullName evidence="2">Uncharacterized protein</fullName>
    </submittedName>
</protein>
<sequence length="80" mass="8438">MVYITEYSVIFLPAMEEILQTRKIFSPHISQKSHDAAAEGERAAPMGRTGGPGRPAGGAAGTNFRGGPRRGGKVKTNGPK</sequence>
<organism evidence="2 3">
    <name type="scientific">Candidatus Avoscillospira stercorigallinarum</name>
    <dbReference type="NCBI Taxonomy" id="2840708"/>
    <lineage>
        <taxon>Bacteria</taxon>
        <taxon>Bacillati</taxon>
        <taxon>Bacillota</taxon>
        <taxon>Clostridia</taxon>
        <taxon>Eubacteriales</taxon>
        <taxon>Oscillospiraceae</taxon>
        <taxon>Oscillospiraceae incertae sedis</taxon>
        <taxon>Candidatus Avoscillospira</taxon>
    </lineage>
</organism>
<feature type="region of interest" description="Disordered" evidence="1">
    <location>
        <begin position="29"/>
        <end position="80"/>
    </location>
</feature>
<proteinExistence type="predicted"/>
<reference evidence="2" key="2">
    <citation type="journal article" date="2021" name="PeerJ">
        <title>Extensive microbial diversity within the chicken gut microbiome revealed by metagenomics and culture.</title>
        <authorList>
            <person name="Gilroy R."/>
            <person name="Ravi A."/>
            <person name="Getino M."/>
            <person name="Pursley I."/>
            <person name="Horton D.L."/>
            <person name="Alikhan N.F."/>
            <person name="Baker D."/>
            <person name="Gharbi K."/>
            <person name="Hall N."/>
            <person name="Watson M."/>
            <person name="Adriaenssens E.M."/>
            <person name="Foster-Nyarko E."/>
            <person name="Jarju S."/>
            <person name="Secka A."/>
            <person name="Antonio M."/>
            <person name="Oren A."/>
            <person name="Chaudhuri R.R."/>
            <person name="La Ragione R."/>
            <person name="Hildebrand F."/>
            <person name="Pallen M.J."/>
        </authorList>
    </citation>
    <scope>NUCLEOTIDE SEQUENCE</scope>
    <source>
        <strain evidence="2">ChiSjej2B20-13462</strain>
    </source>
</reference>
<name>A0A9D0Z6H5_9FIRM</name>
<accession>A0A9D0Z6H5</accession>
<evidence type="ECO:0000256" key="1">
    <source>
        <dbReference type="SAM" id="MobiDB-lite"/>
    </source>
</evidence>
<feature type="compositionally biased region" description="Gly residues" evidence="1">
    <location>
        <begin position="48"/>
        <end position="60"/>
    </location>
</feature>
<reference evidence="2" key="1">
    <citation type="submission" date="2020-10" db="EMBL/GenBank/DDBJ databases">
        <authorList>
            <person name="Gilroy R."/>
        </authorList>
    </citation>
    <scope>NUCLEOTIDE SEQUENCE</scope>
    <source>
        <strain evidence="2">ChiSjej2B20-13462</strain>
    </source>
</reference>
<evidence type="ECO:0000313" key="2">
    <source>
        <dbReference type="EMBL" id="HIQ68820.1"/>
    </source>
</evidence>